<keyword evidence="2" id="KW-1185">Reference proteome</keyword>
<name>A0A164TW37_9CRUS</name>
<reference evidence="1 2" key="1">
    <citation type="submission" date="2016-03" db="EMBL/GenBank/DDBJ databases">
        <title>EvidentialGene: Evidence-directed Construction of Genes on Genomes.</title>
        <authorList>
            <person name="Gilbert D.G."/>
            <person name="Choi J.-H."/>
            <person name="Mockaitis K."/>
            <person name="Colbourne J."/>
            <person name="Pfrender M."/>
        </authorList>
    </citation>
    <scope>NUCLEOTIDE SEQUENCE [LARGE SCALE GENOMIC DNA]</scope>
    <source>
        <strain evidence="1 2">Xinb3</strain>
        <tissue evidence="1">Complete organism</tissue>
    </source>
</reference>
<dbReference type="Proteomes" id="UP000076858">
    <property type="component" value="Unassembled WGS sequence"/>
</dbReference>
<accession>A0A164TW37</accession>
<evidence type="ECO:0000313" key="2">
    <source>
        <dbReference type="Proteomes" id="UP000076858"/>
    </source>
</evidence>
<organism evidence="1 2">
    <name type="scientific">Daphnia magna</name>
    <dbReference type="NCBI Taxonomy" id="35525"/>
    <lineage>
        <taxon>Eukaryota</taxon>
        <taxon>Metazoa</taxon>
        <taxon>Ecdysozoa</taxon>
        <taxon>Arthropoda</taxon>
        <taxon>Crustacea</taxon>
        <taxon>Branchiopoda</taxon>
        <taxon>Diplostraca</taxon>
        <taxon>Cladocera</taxon>
        <taxon>Anomopoda</taxon>
        <taxon>Daphniidae</taxon>
        <taxon>Daphnia</taxon>
    </lineage>
</organism>
<comment type="caution">
    <text evidence="1">The sequence shown here is derived from an EMBL/GenBank/DDBJ whole genome shotgun (WGS) entry which is preliminary data.</text>
</comment>
<gene>
    <name evidence="1" type="ORF">APZ42_024625</name>
</gene>
<dbReference type="EMBL" id="LRGB01001693">
    <property type="protein sequence ID" value="KZS10812.1"/>
    <property type="molecule type" value="Genomic_DNA"/>
</dbReference>
<sequence>YQLRFIIQTCVIEKVKKNCVVLGISCLALHKHLLTAEGEREQNTTGVPFQC</sequence>
<dbReference type="AlphaFoldDB" id="A0A164TW37"/>
<proteinExistence type="predicted"/>
<evidence type="ECO:0000313" key="1">
    <source>
        <dbReference type="EMBL" id="KZS10812.1"/>
    </source>
</evidence>
<protein>
    <submittedName>
        <fullName evidence="1">Uncharacterized protein</fullName>
    </submittedName>
</protein>
<feature type="non-terminal residue" evidence="1">
    <location>
        <position position="1"/>
    </location>
</feature>